<comment type="caution">
    <text evidence="2">The sequence shown here is derived from an EMBL/GenBank/DDBJ whole genome shotgun (WGS) entry which is preliminary data.</text>
</comment>
<dbReference type="Gene3D" id="3.30.1300.30">
    <property type="entry name" value="GSPII I/J protein-like"/>
    <property type="match status" value="1"/>
</dbReference>
<protein>
    <submittedName>
        <fullName evidence="2">Prepilin-type N-terminal cleavage/methylation domain-containing protein</fullName>
    </submittedName>
</protein>
<organism evidence="2">
    <name type="scientific">Eiseniibacteriota bacterium</name>
    <dbReference type="NCBI Taxonomy" id="2212470"/>
    <lineage>
        <taxon>Bacteria</taxon>
        <taxon>Candidatus Eiseniibacteriota</taxon>
    </lineage>
</organism>
<gene>
    <name evidence="2" type="ORF">ENR23_05065</name>
</gene>
<feature type="transmembrane region" description="Helical" evidence="1">
    <location>
        <begin position="12"/>
        <end position="35"/>
    </location>
</feature>
<dbReference type="Pfam" id="PF07963">
    <property type="entry name" value="N_methyl"/>
    <property type="match status" value="1"/>
</dbReference>
<keyword evidence="1" id="KW-1133">Transmembrane helix</keyword>
<proteinExistence type="predicted"/>
<dbReference type="InterPro" id="IPR012902">
    <property type="entry name" value="N_methyl_site"/>
</dbReference>
<evidence type="ECO:0000256" key="1">
    <source>
        <dbReference type="SAM" id="Phobius"/>
    </source>
</evidence>
<sequence>MRTPVRGDQRGVTLVELMIALVVLALGVMAVGALFPTGTREASKDNAYTVAHYHAQEKLEELRGKTWTDPDLAPGRHPSTVEDLGSVWRRWYDVEAMSAPLDNLRKITVSVYWIGQSSDTVTATTYVRR</sequence>
<name>A0A832I302_UNCEI</name>
<dbReference type="PROSITE" id="PS00409">
    <property type="entry name" value="PROKAR_NTER_METHYL"/>
    <property type="match status" value="1"/>
</dbReference>
<dbReference type="EMBL" id="DSQF01000012">
    <property type="protein sequence ID" value="HGZ42791.1"/>
    <property type="molecule type" value="Genomic_DNA"/>
</dbReference>
<dbReference type="AlphaFoldDB" id="A0A832I302"/>
<dbReference type="NCBIfam" id="TIGR02532">
    <property type="entry name" value="IV_pilin_GFxxxE"/>
    <property type="match status" value="1"/>
</dbReference>
<evidence type="ECO:0000313" key="2">
    <source>
        <dbReference type="EMBL" id="HGZ42791.1"/>
    </source>
</evidence>
<reference evidence="2" key="1">
    <citation type="journal article" date="2020" name="mSystems">
        <title>Genome- and Community-Level Interaction Insights into Carbon Utilization and Element Cycling Functions of Hydrothermarchaeota in Hydrothermal Sediment.</title>
        <authorList>
            <person name="Zhou Z."/>
            <person name="Liu Y."/>
            <person name="Xu W."/>
            <person name="Pan J."/>
            <person name="Luo Z.H."/>
            <person name="Li M."/>
        </authorList>
    </citation>
    <scope>NUCLEOTIDE SEQUENCE [LARGE SCALE GENOMIC DNA]</scope>
    <source>
        <strain evidence="2">SpSt-381</strain>
    </source>
</reference>
<keyword evidence="1" id="KW-0472">Membrane</keyword>
<accession>A0A832I302</accession>
<keyword evidence="1" id="KW-0812">Transmembrane</keyword>